<dbReference type="PANTHER" id="PTHR11161">
    <property type="entry name" value="O-ACYLTRANSFERASE"/>
    <property type="match status" value="1"/>
</dbReference>
<feature type="transmembrane region" description="Helical" evidence="1">
    <location>
        <begin position="892"/>
        <end position="916"/>
    </location>
</feature>
<dbReference type="InterPro" id="IPR052728">
    <property type="entry name" value="O2_lipid_transport_reg"/>
</dbReference>
<protein>
    <submittedName>
        <fullName evidence="4">Nose resistant to fluoxetine protein 6</fullName>
    </submittedName>
</protein>
<evidence type="ECO:0000259" key="3">
    <source>
        <dbReference type="SMART" id="SM00703"/>
    </source>
</evidence>
<feature type="transmembrane region" description="Helical" evidence="1">
    <location>
        <begin position="357"/>
        <end position="377"/>
    </location>
</feature>
<feature type="transmembrane region" description="Helical" evidence="1">
    <location>
        <begin position="724"/>
        <end position="740"/>
    </location>
</feature>
<evidence type="ECO:0000256" key="1">
    <source>
        <dbReference type="SAM" id="Phobius"/>
    </source>
</evidence>
<feature type="signal peptide" evidence="2">
    <location>
        <begin position="1"/>
        <end position="15"/>
    </location>
</feature>
<name>A0A194PPV0_PAPXU</name>
<evidence type="ECO:0000313" key="4">
    <source>
        <dbReference type="EMBL" id="KPI95342.1"/>
    </source>
</evidence>
<evidence type="ECO:0000256" key="2">
    <source>
        <dbReference type="SAM" id="SignalP"/>
    </source>
</evidence>
<feature type="transmembrane region" description="Helical" evidence="1">
    <location>
        <begin position="816"/>
        <end position="839"/>
    </location>
</feature>
<dbReference type="InterPro" id="IPR006621">
    <property type="entry name" value="Nose-resist-to-fluoxetine_N"/>
</dbReference>
<dbReference type="SMART" id="SM00703">
    <property type="entry name" value="NRF"/>
    <property type="match status" value="1"/>
</dbReference>
<keyword evidence="1" id="KW-1133">Transmembrane helix</keyword>
<keyword evidence="1" id="KW-0812">Transmembrane</keyword>
<sequence length="936" mass="104260">MSPLVILLCASCVLTAELNSSASKENAREEKLRSGLIDAFQNIKQASAVGGVEDDGLNSDLVGSVSHNGNKNHKAREENLDVFADEDGLTFAEAFGDVEPERRVSSTEKAHNVQHIVKAKHIEKTTSKPNKDVLSKLTESIRNTLNESKLQLSNLSSEATNHTEFVGIENMLRIVDAEILVSQWRNLQHAVTGQCREELQQYVNGLLMKKLWALKMEDASGRYTSMFYWGNNYWTGSAELCQVLNEQHDVSPAKLYNKSDGSILAEWRDDVSMSGSGPPFATAFYNARLLITTDQHQLIKTRRTLHLGLCLPYSCSREQVGALLGAVRSPALRHTVLAVRSPQHGGYTYMADPTFQVLLGVCCLVGALLVSATVYDMRLGRAVRRRRHAANMAADTAHNDHKLDIGYLGVCCLVGALLVSATVYDMRLGRAVRRRRHAANMAADTAHNDHKLDISTLDAITHVGGKSMYNVNNNIAISSNTSEERLTAETASQDGHIKLSIWSELLLSFSMKANVLQIFDQSVGADTVPVVHGLRSLSMVWVIFGHTCIVVFKYADNTALRAILEKSFWFQLIISAVYSVDTFFCLGGMLVSFLYFRTSAKGKLDLLTKGRRTLTSGVIQFFGLIGYRFARLTAPYLFMLGVVEVTMKWFAHNAVFEPPAPDHETCPQFWWRNLLYINTLFPVDQMCMLWSWYLSDDTQFYAVSAILLILATSHFKLSVGLTGVFFLSSLATTGYVSWSSEHVPSTEDPFTQFDKIYDKPWTRLGPYLVGMATGWILFKTNLKIRMNRIWSYVGWVVCAGTLLFLIFGLYRVELSVGAAAAYSALSHSLWAACIGWIIIACSTGHGGWVRGLLSAPVLYPFSRVTYCAYLVHPVVLRYVAMHLTHPIHLGELLVFVLFLGLTVMSYFFAFVISVAFEAPIVTMLKILAPQKKPHRV</sequence>
<feature type="chain" id="PRO_5012791538" evidence="2">
    <location>
        <begin position="16"/>
        <end position="936"/>
    </location>
</feature>
<keyword evidence="1" id="KW-0472">Membrane</keyword>
<keyword evidence="2" id="KW-0732">Signal</keyword>
<evidence type="ECO:0000313" key="5">
    <source>
        <dbReference type="Proteomes" id="UP000053268"/>
    </source>
</evidence>
<dbReference type="InterPro" id="IPR002656">
    <property type="entry name" value="Acyl_transf_3_dom"/>
</dbReference>
<feature type="transmembrane region" description="Helical" evidence="1">
    <location>
        <begin position="699"/>
        <end position="717"/>
    </location>
</feature>
<feature type="transmembrane region" description="Helical" evidence="1">
    <location>
        <begin position="790"/>
        <end position="810"/>
    </location>
</feature>
<proteinExistence type="predicted"/>
<dbReference type="AlphaFoldDB" id="A0A194PPV0"/>
<dbReference type="GO" id="GO:0016747">
    <property type="term" value="F:acyltransferase activity, transferring groups other than amino-acyl groups"/>
    <property type="evidence" value="ECO:0007669"/>
    <property type="project" value="InterPro"/>
</dbReference>
<keyword evidence="5" id="KW-1185">Reference proteome</keyword>
<dbReference type="EMBL" id="KQ459596">
    <property type="protein sequence ID" value="KPI95342.1"/>
    <property type="molecule type" value="Genomic_DNA"/>
</dbReference>
<reference evidence="4 5" key="1">
    <citation type="journal article" date="2015" name="Nat. Commun.">
        <title>Outbred genome sequencing and CRISPR/Cas9 gene editing in butterflies.</title>
        <authorList>
            <person name="Li X."/>
            <person name="Fan D."/>
            <person name="Zhang W."/>
            <person name="Liu G."/>
            <person name="Zhang L."/>
            <person name="Zhao L."/>
            <person name="Fang X."/>
            <person name="Chen L."/>
            <person name="Dong Y."/>
            <person name="Chen Y."/>
            <person name="Ding Y."/>
            <person name="Zhao R."/>
            <person name="Feng M."/>
            <person name="Zhu Y."/>
            <person name="Feng Y."/>
            <person name="Jiang X."/>
            <person name="Zhu D."/>
            <person name="Xiang H."/>
            <person name="Feng X."/>
            <person name="Li S."/>
            <person name="Wang J."/>
            <person name="Zhang G."/>
            <person name="Kronforst M.R."/>
            <person name="Wang W."/>
        </authorList>
    </citation>
    <scope>NUCLEOTIDE SEQUENCE [LARGE SCALE GENOMIC DNA]</scope>
    <source>
        <strain evidence="4">Ya'a_city_454_Px</strain>
        <tissue evidence="4">Whole body</tissue>
    </source>
</reference>
<gene>
    <name evidence="4" type="ORF">RR46_08801</name>
</gene>
<feature type="transmembrane region" description="Helical" evidence="1">
    <location>
        <begin position="613"/>
        <end position="630"/>
    </location>
</feature>
<dbReference type="Pfam" id="PF01757">
    <property type="entry name" value="Acyl_transf_3"/>
    <property type="match status" value="1"/>
</dbReference>
<dbReference type="Proteomes" id="UP000053268">
    <property type="component" value="Unassembled WGS sequence"/>
</dbReference>
<feature type="transmembrane region" description="Helical" evidence="1">
    <location>
        <begin position="568"/>
        <end position="593"/>
    </location>
</feature>
<dbReference type="Pfam" id="PF20146">
    <property type="entry name" value="NRF"/>
    <property type="match status" value="1"/>
</dbReference>
<organism evidence="4 5">
    <name type="scientific">Papilio xuthus</name>
    <name type="common">Asian swallowtail butterfly</name>
    <dbReference type="NCBI Taxonomy" id="66420"/>
    <lineage>
        <taxon>Eukaryota</taxon>
        <taxon>Metazoa</taxon>
        <taxon>Ecdysozoa</taxon>
        <taxon>Arthropoda</taxon>
        <taxon>Hexapoda</taxon>
        <taxon>Insecta</taxon>
        <taxon>Pterygota</taxon>
        <taxon>Neoptera</taxon>
        <taxon>Endopterygota</taxon>
        <taxon>Lepidoptera</taxon>
        <taxon>Glossata</taxon>
        <taxon>Ditrysia</taxon>
        <taxon>Papilionoidea</taxon>
        <taxon>Papilionidae</taxon>
        <taxon>Papilioninae</taxon>
        <taxon>Papilio</taxon>
    </lineage>
</organism>
<accession>A0A194PPV0</accession>
<feature type="transmembrane region" description="Helical" evidence="1">
    <location>
        <begin position="405"/>
        <end position="424"/>
    </location>
</feature>
<feature type="transmembrane region" description="Helical" evidence="1">
    <location>
        <begin position="760"/>
        <end position="778"/>
    </location>
</feature>
<dbReference type="PANTHER" id="PTHR11161:SF72">
    <property type="entry name" value="FI21449P1"/>
    <property type="match status" value="1"/>
</dbReference>
<feature type="domain" description="Nose resistant-to-fluoxetine protein N-terminal" evidence="3">
    <location>
        <begin position="192"/>
        <end position="343"/>
    </location>
</feature>